<dbReference type="Proteomes" id="UP000574369">
    <property type="component" value="Unassembled WGS sequence"/>
</dbReference>
<organism evidence="1 2">
    <name type="scientific">Roseateles terrae</name>
    <dbReference type="NCBI Taxonomy" id="431060"/>
    <lineage>
        <taxon>Bacteria</taxon>
        <taxon>Pseudomonadati</taxon>
        <taxon>Pseudomonadota</taxon>
        <taxon>Betaproteobacteria</taxon>
        <taxon>Burkholderiales</taxon>
        <taxon>Sphaerotilaceae</taxon>
        <taxon>Roseateles</taxon>
    </lineage>
</organism>
<evidence type="ECO:0000313" key="2">
    <source>
        <dbReference type="Proteomes" id="UP000574369"/>
    </source>
</evidence>
<sequence>MQKKYGRRPGLKAVDTGARRSAPTFGREAVLSYAEKGGGVRVFENDAERLVSKLLGIDPRVRRFQPQPFAVDLVEGRLLRTAEQRDVARRQYAGRPGPALYTPDFYAEFCSGRRLALEVKLDRYLGAEPDHERIELAKKVLTNYGHEFVRVVMPADLSHQLRSNITLLHHAALRADLRPDDAAVAQIDTLAAQGARTYGDFANGLGVSVNLMPMLVLHGVLAIDLISHRFERRSPMTAAYGSLDHLELMERLAR</sequence>
<evidence type="ECO:0008006" key="3">
    <source>
        <dbReference type="Google" id="ProtNLM"/>
    </source>
</evidence>
<protein>
    <recommendedName>
        <fullName evidence="3">TnsA endonuclease N-terminal domain-containing protein</fullName>
    </recommendedName>
</protein>
<keyword evidence="2" id="KW-1185">Reference proteome</keyword>
<gene>
    <name evidence="1" type="ORF">FHS28_004314</name>
</gene>
<name>A0ABR6H051_9BURK</name>
<dbReference type="EMBL" id="JACHXO010000009">
    <property type="protein sequence ID" value="MBB3196889.1"/>
    <property type="molecule type" value="Genomic_DNA"/>
</dbReference>
<proteinExistence type="predicted"/>
<reference evidence="1 2" key="1">
    <citation type="submission" date="2020-08" db="EMBL/GenBank/DDBJ databases">
        <title>Genomic Encyclopedia of Type Strains, Phase III (KMG-III): the genomes of soil and plant-associated and newly described type strains.</title>
        <authorList>
            <person name="Whitman W."/>
        </authorList>
    </citation>
    <scope>NUCLEOTIDE SEQUENCE [LARGE SCALE GENOMIC DNA]</scope>
    <source>
        <strain evidence="1 2">CECT 7247</strain>
    </source>
</reference>
<comment type="caution">
    <text evidence="1">The sequence shown here is derived from an EMBL/GenBank/DDBJ whole genome shotgun (WGS) entry which is preliminary data.</text>
</comment>
<evidence type="ECO:0000313" key="1">
    <source>
        <dbReference type="EMBL" id="MBB3196889.1"/>
    </source>
</evidence>
<accession>A0ABR6H051</accession>